<proteinExistence type="predicted"/>
<sequence length="208" mass="24502">MPWKSPCGPMDKDHIDTTNRPLPTPNPDGDWIRLLVIVLEEINDDFIELKRLYYLDKQGKSQSNPCGHLDSDFQHLIGFPTADSTWINNPAELNANFLEILDDYQKLASILVFVEQIVWENDTVGDRNDRDYLCNIYRKIKDALCEIRSHSQKTLINKVTPTRNAMHLEYRLIDNRTTRFQRNYIIFKDASRYLRAISSKYIRLYFQS</sequence>
<reference evidence="2" key="1">
    <citation type="submission" date="2021-03" db="EMBL/GenBank/DDBJ databases">
        <authorList>
            <person name="Bekaert M."/>
        </authorList>
    </citation>
    <scope>NUCLEOTIDE SEQUENCE</scope>
</reference>
<name>A0A8S3SAU0_MYTED</name>
<evidence type="ECO:0000313" key="3">
    <source>
        <dbReference type="Proteomes" id="UP000683360"/>
    </source>
</evidence>
<dbReference type="OrthoDB" id="6131027at2759"/>
<dbReference type="EMBL" id="CAJPWZ010001545">
    <property type="protein sequence ID" value="CAG2217495.1"/>
    <property type="molecule type" value="Genomic_DNA"/>
</dbReference>
<accession>A0A8S3SAU0</accession>
<gene>
    <name evidence="2" type="ORF">MEDL_31210</name>
</gene>
<dbReference type="Proteomes" id="UP000683360">
    <property type="component" value="Unassembled WGS sequence"/>
</dbReference>
<comment type="caution">
    <text evidence="2">The sequence shown here is derived from an EMBL/GenBank/DDBJ whole genome shotgun (WGS) entry which is preliminary data.</text>
</comment>
<dbReference type="AlphaFoldDB" id="A0A8S3SAU0"/>
<organism evidence="2 3">
    <name type="scientific">Mytilus edulis</name>
    <name type="common">Blue mussel</name>
    <dbReference type="NCBI Taxonomy" id="6550"/>
    <lineage>
        <taxon>Eukaryota</taxon>
        <taxon>Metazoa</taxon>
        <taxon>Spiralia</taxon>
        <taxon>Lophotrochozoa</taxon>
        <taxon>Mollusca</taxon>
        <taxon>Bivalvia</taxon>
        <taxon>Autobranchia</taxon>
        <taxon>Pteriomorphia</taxon>
        <taxon>Mytilida</taxon>
        <taxon>Mytiloidea</taxon>
        <taxon>Mytilidae</taxon>
        <taxon>Mytilinae</taxon>
        <taxon>Mytilus</taxon>
    </lineage>
</organism>
<evidence type="ECO:0000313" key="2">
    <source>
        <dbReference type="EMBL" id="CAG2217495.1"/>
    </source>
</evidence>
<evidence type="ECO:0000256" key="1">
    <source>
        <dbReference type="SAM" id="MobiDB-lite"/>
    </source>
</evidence>
<keyword evidence="3" id="KW-1185">Reference proteome</keyword>
<protein>
    <submittedName>
        <fullName evidence="2">Uncharacterized protein</fullName>
    </submittedName>
</protein>
<feature type="region of interest" description="Disordered" evidence="1">
    <location>
        <begin position="1"/>
        <end position="23"/>
    </location>
</feature>